<evidence type="ECO:0000256" key="4">
    <source>
        <dbReference type="ARBA" id="ARBA00023136"/>
    </source>
</evidence>
<dbReference type="AlphaFoldDB" id="A0A8S1JQB8"/>
<comment type="similarity">
    <text evidence="2">Belongs to the small GTPase superfamily. Rab family.</text>
</comment>
<accession>A0A8S1JQB8</accession>
<comment type="subcellular location">
    <subcellularLocation>
        <location evidence="1">Endomembrane system</location>
    </subcellularLocation>
</comment>
<dbReference type="CDD" id="cd00154">
    <property type="entry name" value="Rab"/>
    <property type="match status" value="1"/>
</dbReference>
<dbReference type="SMART" id="SM00173">
    <property type="entry name" value="RAS"/>
    <property type="match status" value="1"/>
</dbReference>
<dbReference type="FunFam" id="3.40.50.300:FF:000586">
    <property type="entry name" value="Rab family GTPase"/>
    <property type="match status" value="1"/>
</dbReference>
<evidence type="ECO:0000256" key="3">
    <source>
        <dbReference type="ARBA" id="ARBA00022741"/>
    </source>
</evidence>
<dbReference type="Pfam" id="PF00071">
    <property type="entry name" value="Ras"/>
    <property type="match status" value="1"/>
</dbReference>
<dbReference type="GO" id="GO:0003924">
    <property type="term" value="F:GTPase activity"/>
    <property type="evidence" value="ECO:0007669"/>
    <property type="project" value="InterPro"/>
</dbReference>
<proteinExistence type="inferred from homology"/>
<dbReference type="InterPro" id="IPR050209">
    <property type="entry name" value="Rab_GTPases_membrane_traffic"/>
</dbReference>
<dbReference type="PANTHER" id="PTHR47979">
    <property type="entry name" value="DRAB11-RELATED"/>
    <property type="match status" value="1"/>
</dbReference>
<keyword evidence="4" id="KW-0472">Membrane</keyword>
<dbReference type="SMART" id="SM00176">
    <property type="entry name" value="RAN"/>
    <property type="match status" value="1"/>
</dbReference>
<dbReference type="OMA" id="MTEVKPV"/>
<organism evidence="5 6">
    <name type="scientific">Paramecium primaurelia</name>
    <dbReference type="NCBI Taxonomy" id="5886"/>
    <lineage>
        <taxon>Eukaryota</taxon>
        <taxon>Sar</taxon>
        <taxon>Alveolata</taxon>
        <taxon>Ciliophora</taxon>
        <taxon>Intramacronucleata</taxon>
        <taxon>Oligohymenophorea</taxon>
        <taxon>Peniculida</taxon>
        <taxon>Parameciidae</taxon>
        <taxon>Paramecium</taxon>
    </lineage>
</organism>
<dbReference type="SMART" id="SM00174">
    <property type="entry name" value="RHO"/>
    <property type="match status" value="1"/>
</dbReference>
<sequence length="211" mass="23873">MNQQQCNYHYSFKFIIVGNSGVGKSCLLQQFIEGQFKNNIDSTIGIGFGQKDIVYKDSVIRINIWDTAGQESFRSITRAYYRGSIACLLVYDVTKKKSFHHLINWLNEVKQDSLAEIMIVGNKIDQWGREVSQDEAQQLAQQTGCLYLETSARTGENVILAFETLVQKIYTKIKNKEIDLNDPQNGIKLGSMTEIQPVINKSNGNQNSSCC</sequence>
<keyword evidence="6" id="KW-1185">Reference proteome</keyword>
<dbReference type="GO" id="GO:0005525">
    <property type="term" value="F:GTP binding"/>
    <property type="evidence" value="ECO:0007669"/>
    <property type="project" value="InterPro"/>
</dbReference>
<evidence type="ECO:0000256" key="2">
    <source>
        <dbReference type="ARBA" id="ARBA00006270"/>
    </source>
</evidence>
<name>A0A8S1JQB8_PARPR</name>
<dbReference type="SMART" id="SM00175">
    <property type="entry name" value="RAB"/>
    <property type="match status" value="1"/>
</dbReference>
<keyword evidence="3" id="KW-0547">Nucleotide-binding</keyword>
<dbReference type="NCBIfam" id="TIGR00231">
    <property type="entry name" value="small_GTP"/>
    <property type="match status" value="1"/>
</dbReference>
<dbReference type="GO" id="GO:0012505">
    <property type="term" value="C:endomembrane system"/>
    <property type="evidence" value="ECO:0007669"/>
    <property type="project" value="UniProtKB-SubCell"/>
</dbReference>
<evidence type="ECO:0000256" key="1">
    <source>
        <dbReference type="ARBA" id="ARBA00004308"/>
    </source>
</evidence>
<protein>
    <submittedName>
        <fullName evidence="5">Uncharacterized protein</fullName>
    </submittedName>
</protein>
<dbReference type="EMBL" id="CAJJDM010000003">
    <property type="protein sequence ID" value="CAD8044351.1"/>
    <property type="molecule type" value="Genomic_DNA"/>
</dbReference>
<evidence type="ECO:0000313" key="6">
    <source>
        <dbReference type="Proteomes" id="UP000688137"/>
    </source>
</evidence>
<dbReference type="PROSITE" id="PS51421">
    <property type="entry name" value="RAS"/>
    <property type="match status" value="1"/>
</dbReference>
<dbReference type="PROSITE" id="PS51419">
    <property type="entry name" value="RAB"/>
    <property type="match status" value="1"/>
</dbReference>
<evidence type="ECO:0000313" key="5">
    <source>
        <dbReference type="EMBL" id="CAD8044351.1"/>
    </source>
</evidence>
<dbReference type="InterPro" id="IPR005225">
    <property type="entry name" value="Small_GTP-bd"/>
</dbReference>
<comment type="caution">
    <text evidence="5">The sequence shown here is derived from an EMBL/GenBank/DDBJ whole genome shotgun (WGS) entry which is preliminary data.</text>
</comment>
<reference evidence="5" key="1">
    <citation type="submission" date="2021-01" db="EMBL/GenBank/DDBJ databases">
        <authorList>
            <consortium name="Genoscope - CEA"/>
            <person name="William W."/>
        </authorList>
    </citation>
    <scope>NUCLEOTIDE SEQUENCE</scope>
</reference>
<dbReference type="PROSITE" id="PS51420">
    <property type="entry name" value="RHO"/>
    <property type="match status" value="1"/>
</dbReference>
<gene>
    <name evidence="5" type="ORF">PPRIM_AZ9-3.1.T0060435</name>
</gene>
<dbReference type="InterPro" id="IPR001806">
    <property type="entry name" value="Small_GTPase"/>
</dbReference>
<dbReference type="Proteomes" id="UP000688137">
    <property type="component" value="Unassembled WGS sequence"/>
</dbReference>